<feature type="transmembrane region" description="Helical" evidence="1">
    <location>
        <begin position="165"/>
        <end position="184"/>
    </location>
</feature>
<evidence type="ECO:0000256" key="1">
    <source>
        <dbReference type="SAM" id="Phobius"/>
    </source>
</evidence>
<keyword evidence="3" id="KW-1185">Reference proteome</keyword>
<dbReference type="EMBL" id="FNVO01000020">
    <property type="protein sequence ID" value="SEG87234.1"/>
    <property type="molecule type" value="Genomic_DNA"/>
</dbReference>
<organism evidence="2 3">
    <name type="scientific">Thermomonospora echinospora</name>
    <dbReference type="NCBI Taxonomy" id="1992"/>
    <lineage>
        <taxon>Bacteria</taxon>
        <taxon>Bacillati</taxon>
        <taxon>Actinomycetota</taxon>
        <taxon>Actinomycetes</taxon>
        <taxon>Streptosporangiales</taxon>
        <taxon>Thermomonosporaceae</taxon>
        <taxon>Thermomonospora</taxon>
    </lineage>
</organism>
<keyword evidence="1" id="KW-0812">Transmembrane</keyword>
<feature type="transmembrane region" description="Helical" evidence="1">
    <location>
        <begin position="254"/>
        <end position="276"/>
    </location>
</feature>
<reference evidence="3" key="1">
    <citation type="submission" date="2016-10" db="EMBL/GenBank/DDBJ databases">
        <authorList>
            <person name="Varghese N."/>
            <person name="Submissions S."/>
        </authorList>
    </citation>
    <scope>NUCLEOTIDE SEQUENCE [LARGE SCALE GENOMIC DNA]</scope>
    <source>
        <strain evidence="3">DSM 43163</strain>
    </source>
</reference>
<feature type="transmembrane region" description="Helical" evidence="1">
    <location>
        <begin position="37"/>
        <end position="66"/>
    </location>
</feature>
<evidence type="ECO:0000313" key="3">
    <source>
        <dbReference type="Proteomes" id="UP000236723"/>
    </source>
</evidence>
<accession>A0A1H6DQ20</accession>
<dbReference type="Proteomes" id="UP000236723">
    <property type="component" value="Unassembled WGS sequence"/>
</dbReference>
<name>A0A1H6DQ20_9ACTN</name>
<sequence length="281" mass="30154">METARIVLGVVTAALLPHCLPFTRKSLVASLGISVAYGTWILATILWTWQAAVIFALLLGWSFYVWSASAAGRAGRPPGGPPPVSYRGPLRRARHRFVSLFPSADGEFSQANARVRTLLGSPGGRRFAVLTVCALVTVVAMAFLVDAGGTARFFHRLDEDHALAIVVSGLLAAVLVSHAPVTFFSTRFGGTRPAESIDYFNLSDPSIYIGWFERALIFSFIVAGQAEAAAMALAAKSIARYPAIEHNPEFGRYFIVGTFSSVLAGILWAVIVRLALGLSPM</sequence>
<evidence type="ECO:0000313" key="2">
    <source>
        <dbReference type="EMBL" id="SEG87234.1"/>
    </source>
</evidence>
<protein>
    <submittedName>
        <fullName evidence="2">Uncharacterized protein</fullName>
    </submittedName>
</protein>
<keyword evidence="1" id="KW-0472">Membrane</keyword>
<feature type="transmembrane region" description="Helical" evidence="1">
    <location>
        <begin position="127"/>
        <end position="145"/>
    </location>
</feature>
<proteinExistence type="predicted"/>
<keyword evidence="1" id="KW-1133">Transmembrane helix</keyword>
<dbReference type="AlphaFoldDB" id="A0A1H6DQ20"/>
<gene>
    <name evidence="2" type="ORF">SAMN04489712_12094</name>
</gene>